<dbReference type="EMBL" id="SWJQ01000038">
    <property type="protein sequence ID" value="TRZ24854.1"/>
    <property type="molecule type" value="Genomic_DNA"/>
</dbReference>
<comment type="caution">
    <text evidence="1">The sequence shown here is derived from an EMBL/GenBank/DDBJ whole genome shotgun (WGS) entry which is preliminary data.</text>
</comment>
<organism evidence="1 2">
    <name type="scientific">Zosterops borbonicus</name>
    <dbReference type="NCBI Taxonomy" id="364589"/>
    <lineage>
        <taxon>Eukaryota</taxon>
        <taxon>Metazoa</taxon>
        <taxon>Chordata</taxon>
        <taxon>Craniata</taxon>
        <taxon>Vertebrata</taxon>
        <taxon>Euteleostomi</taxon>
        <taxon>Archelosauria</taxon>
        <taxon>Archosauria</taxon>
        <taxon>Dinosauria</taxon>
        <taxon>Saurischia</taxon>
        <taxon>Theropoda</taxon>
        <taxon>Coelurosauria</taxon>
        <taxon>Aves</taxon>
        <taxon>Neognathae</taxon>
        <taxon>Neoaves</taxon>
        <taxon>Telluraves</taxon>
        <taxon>Australaves</taxon>
        <taxon>Passeriformes</taxon>
        <taxon>Sylvioidea</taxon>
        <taxon>Zosteropidae</taxon>
        <taxon>Zosterops</taxon>
    </lineage>
</organism>
<evidence type="ECO:0000313" key="1">
    <source>
        <dbReference type="EMBL" id="TRZ24854.1"/>
    </source>
</evidence>
<keyword evidence="2" id="KW-1185">Reference proteome</keyword>
<gene>
    <name evidence="1" type="ORF">HGM15179_002272</name>
</gene>
<dbReference type="PROSITE" id="PS51257">
    <property type="entry name" value="PROKAR_LIPOPROTEIN"/>
    <property type="match status" value="1"/>
</dbReference>
<dbReference type="Proteomes" id="UP000796761">
    <property type="component" value="Unassembled WGS sequence"/>
</dbReference>
<dbReference type="AlphaFoldDB" id="A0A8K1GT19"/>
<reference evidence="1" key="1">
    <citation type="submission" date="2019-04" db="EMBL/GenBank/DDBJ databases">
        <title>Genome assembly of Zosterops borbonicus 15179.</title>
        <authorList>
            <person name="Leroy T."/>
            <person name="Anselmetti Y."/>
            <person name="Tilak M.-K."/>
            <person name="Nabholz B."/>
        </authorList>
    </citation>
    <scope>NUCLEOTIDE SEQUENCE</scope>
    <source>
        <strain evidence="1">HGM_15179</strain>
        <tissue evidence="1">Muscle</tissue>
    </source>
</reference>
<protein>
    <submittedName>
        <fullName evidence="1">Uncharacterized protein</fullName>
    </submittedName>
</protein>
<accession>A0A8K1GT19</accession>
<proteinExistence type="predicted"/>
<evidence type="ECO:0000313" key="2">
    <source>
        <dbReference type="Proteomes" id="UP000796761"/>
    </source>
</evidence>
<sequence>MDRQLLGQGDVENIDSEDYLMDTTLGYFSTAGCKTVDIHTEPLFSSMKKIMVQDLALGLVELHEVCMCPLFKPVQFPLDATTALLSVTHTTWLGVISALDPIVCDKVAKQHQSQY</sequence>
<name>A0A8K1GT19_9PASS</name>
<dbReference type="OrthoDB" id="9400575at2759"/>